<dbReference type="RefSeq" id="XP_044557609.1">
    <property type="nucleotide sequence ID" value="XM_044713073.1"/>
</dbReference>
<dbReference type="EMBL" id="VFQX01000066">
    <property type="protein sequence ID" value="KAF0972895.1"/>
    <property type="molecule type" value="Genomic_DNA"/>
</dbReference>
<reference evidence="1 2" key="1">
    <citation type="journal article" date="2019" name="Sci. Rep.">
        <title>Nanopore sequencing improves the draft genome of the human pathogenic amoeba Naegleria fowleri.</title>
        <authorList>
            <person name="Liechti N."/>
            <person name="Schurch N."/>
            <person name="Bruggmann R."/>
            <person name="Wittwer M."/>
        </authorList>
    </citation>
    <scope>NUCLEOTIDE SEQUENCE [LARGE SCALE GENOMIC DNA]</scope>
    <source>
        <strain evidence="1 2">ATCC 30894</strain>
    </source>
</reference>
<accession>A0A6A5BFU4</accession>
<evidence type="ECO:0000313" key="2">
    <source>
        <dbReference type="Proteomes" id="UP000444721"/>
    </source>
</evidence>
<evidence type="ECO:0008006" key="3">
    <source>
        <dbReference type="Google" id="ProtNLM"/>
    </source>
</evidence>
<protein>
    <recommendedName>
        <fullName evidence="3">Reverse transcriptase domain-containing protein</fullName>
    </recommendedName>
</protein>
<comment type="caution">
    <text evidence="1">The sequence shown here is derived from an EMBL/GenBank/DDBJ whole genome shotgun (WGS) entry which is preliminary data.</text>
</comment>
<organism evidence="1 2">
    <name type="scientific">Naegleria fowleri</name>
    <name type="common">Brain eating amoeba</name>
    <dbReference type="NCBI Taxonomy" id="5763"/>
    <lineage>
        <taxon>Eukaryota</taxon>
        <taxon>Discoba</taxon>
        <taxon>Heterolobosea</taxon>
        <taxon>Tetramitia</taxon>
        <taxon>Eutetramitia</taxon>
        <taxon>Vahlkampfiidae</taxon>
        <taxon>Naegleria</taxon>
    </lineage>
</organism>
<evidence type="ECO:0000313" key="1">
    <source>
        <dbReference type="EMBL" id="KAF0972895.1"/>
    </source>
</evidence>
<dbReference type="Proteomes" id="UP000444721">
    <property type="component" value="Unassembled WGS sequence"/>
</dbReference>
<feature type="non-terminal residue" evidence="1">
    <location>
        <position position="334"/>
    </location>
</feature>
<proteinExistence type="predicted"/>
<sequence length="334" mass="39179">MLILDRNEHGYPCDKLLTTIGKTLEQVPKCLASVKEKIKNHIKWSHDKALNRKMKWWEQNYATNSKHLRKKIYKTSSPPYKLSIEGTEISDPNEVANVIKDKYQQNLNFRGRNHQIDITKFFKYKHPLIDNCNDKILGRITTEEKEWIIQNLKSTAPNELGLRKKTIKYMCAWIDDLNSFSNELPEIENSLHDIETYLHGYHMELDHSKTNLFSDKECSIKTLSGSTIKSNDSIIILGNNITNNTEEQKKYTTSIIEEVKRRTNSIGWNFPIQNIVKIINTDIVPYALYHLIPLANDHLEKQIDKFFRNFICERLRTKRKLALSGFILIKTKWT</sequence>
<dbReference type="VEuPathDB" id="AmoebaDB:FDP41_009144"/>
<dbReference type="AlphaFoldDB" id="A0A6A5BFU4"/>
<dbReference type="GeneID" id="68116361"/>
<name>A0A6A5BFU4_NAEFO</name>
<keyword evidence="2" id="KW-1185">Reference proteome</keyword>
<gene>
    <name evidence="1" type="ORF">FDP41_009144</name>
</gene>